<keyword evidence="2" id="KW-0813">Transport</keyword>
<feature type="transmembrane region" description="Helical" evidence="7">
    <location>
        <begin position="15"/>
        <end position="34"/>
    </location>
</feature>
<feature type="transmembrane region" description="Helical" evidence="7">
    <location>
        <begin position="105"/>
        <end position="128"/>
    </location>
</feature>
<dbReference type="InterPro" id="IPR050171">
    <property type="entry name" value="MFS_Transporters"/>
</dbReference>
<comment type="caution">
    <text evidence="8">The sequence shown here is derived from an EMBL/GenBank/DDBJ whole genome shotgun (WGS) entry which is preliminary data.</text>
</comment>
<feature type="transmembrane region" description="Helical" evidence="7">
    <location>
        <begin position="250"/>
        <end position="269"/>
    </location>
</feature>
<evidence type="ECO:0000313" key="8">
    <source>
        <dbReference type="EMBL" id="MFI1718769.1"/>
    </source>
</evidence>
<organism evidence="8 9">
    <name type="scientific">Streptomyces litmocidini</name>
    <dbReference type="NCBI Taxonomy" id="67318"/>
    <lineage>
        <taxon>Bacteria</taxon>
        <taxon>Bacillati</taxon>
        <taxon>Actinomycetota</taxon>
        <taxon>Actinomycetes</taxon>
        <taxon>Kitasatosporales</taxon>
        <taxon>Streptomycetaceae</taxon>
        <taxon>Streptomyces</taxon>
    </lineage>
</organism>
<gene>
    <name evidence="8" type="ORF">ACH407_35060</name>
</gene>
<evidence type="ECO:0000256" key="5">
    <source>
        <dbReference type="ARBA" id="ARBA00022989"/>
    </source>
</evidence>
<keyword evidence="4 7" id="KW-0812">Transmembrane</keyword>
<protein>
    <submittedName>
        <fullName evidence="8">MFS transporter</fullName>
    </submittedName>
</protein>
<feature type="transmembrane region" description="Helical" evidence="7">
    <location>
        <begin position="168"/>
        <end position="188"/>
    </location>
</feature>
<feature type="transmembrane region" description="Helical" evidence="7">
    <location>
        <begin position="140"/>
        <end position="162"/>
    </location>
</feature>
<evidence type="ECO:0000256" key="3">
    <source>
        <dbReference type="ARBA" id="ARBA00022475"/>
    </source>
</evidence>
<keyword evidence="9" id="KW-1185">Reference proteome</keyword>
<dbReference type="Pfam" id="PF07690">
    <property type="entry name" value="MFS_1"/>
    <property type="match status" value="1"/>
</dbReference>
<comment type="subcellular location">
    <subcellularLocation>
        <location evidence="1">Cell membrane</location>
        <topology evidence="1">Multi-pass membrane protein</topology>
    </subcellularLocation>
</comment>
<keyword evidence="5 7" id="KW-1133">Transmembrane helix</keyword>
<evidence type="ECO:0000313" key="9">
    <source>
        <dbReference type="Proteomes" id="UP001611339"/>
    </source>
</evidence>
<evidence type="ECO:0000256" key="4">
    <source>
        <dbReference type="ARBA" id="ARBA00022692"/>
    </source>
</evidence>
<evidence type="ECO:0000256" key="7">
    <source>
        <dbReference type="SAM" id="Phobius"/>
    </source>
</evidence>
<dbReference type="Proteomes" id="UP001611339">
    <property type="component" value="Unassembled WGS sequence"/>
</dbReference>
<dbReference type="RefSeq" id="WP_123456102.1">
    <property type="nucleotide sequence ID" value="NZ_JBEYXG010000055.1"/>
</dbReference>
<sequence length="403" mass="40565">MTATAAAPPVPMRRAVLTISATRVVTSLGFYLSIPMLGVIALRSGTMSAADVGLLVATHALFRRAFSIPLGIACDRWGARPMLVGGLFAETVAYGLLASGTSFPLWLGALVLDGLGGAAYNAGARLLLARVAQGNAASSFAGFYIATNLGALFGPLAAAALSGAGHPALPLALSAGAYGISTVAGFLVTRRIADETNPGARFGKAVLAPLRHRSFMGYCASTVPLWFGISLLVSALPLEAELRDLSAYDVAVVNALNALVVVAFGGVVGRRADGWSLAARLKVLAIGSLTMSAGSLVCLVPGRPGLYGGLLLVTVGELALITAADVVAVQLAPPGETGAYLGYVTFAWAVGGVAAGMLAGRLLDVPGSGTTLFWLISAALGLAGAAALLRRSVRVGGAAHGTA</sequence>
<feature type="transmembrane region" description="Helical" evidence="7">
    <location>
        <begin position="340"/>
        <end position="359"/>
    </location>
</feature>
<feature type="transmembrane region" description="Helical" evidence="7">
    <location>
        <begin position="281"/>
        <end position="302"/>
    </location>
</feature>
<dbReference type="Gene3D" id="1.20.1250.20">
    <property type="entry name" value="MFS general substrate transporter like domains"/>
    <property type="match status" value="1"/>
</dbReference>
<accession>A0ABW7UIW2</accession>
<evidence type="ECO:0000256" key="6">
    <source>
        <dbReference type="ARBA" id="ARBA00023136"/>
    </source>
</evidence>
<keyword evidence="3" id="KW-1003">Cell membrane</keyword>
<feature type="transmembrane region" description="Helical" evidence="7">
    <location>
        <begin position="371"/>
        <end position="389"/>
    </location>
</feature>
<feature type="transmembrane region" description="Helical" evidence="7">
    <location>
        <begin position="308"/>
        <end position="328"/>
    </location>
</feature>
<proteinExistence type="predicted"/>
<evidence type="ECO:0000256" key="1">
    <source>
        <dbReference type="ARBA" id="ARBA00004651"/>
    </source>
</evidence>
<dbReference type="PANTHER" id="PTHR23517:SF2">
    <property type="entry name" value="MULTIDRUG RESISTANCE PROTEIN MDTH"/>
    <property type="match status" value="1"/>
</dbReference>
<evidence type="ECO:0000256" key="2">
    <source>
        <dbReference type="ARBA" id="ARBA00022448"/>
    </source>
</evidence>
<dbReference type="InterPro" id="IPR036259">
    <property type="entry name" value="MFS_trans_sf"/>
</dbReference>
<name>A0ABW7UIW2_9ACTN</name>
<dbReference type="PANTHER" id="PTHR23517">
    <property type="entry name" value="RESISTANCE PROTEIN MDTM, PUTATIVE-RELATED-RELATED"/>
    <property type="match status" value="1"/>
</dbReference>
<dbReference type="InterPro" id="IPR011701">
    <property type="entry name" value="MFS"/>
</dbReference>
<dbReference type="EMBL" id="JBIRUI010000026">
    <property type="protein sequence ID" value="MFI1718769.1"/>
    <property type="molecule type" value="Genomic_DNA"/>
</dbReference>
<reference evidence="8 9" key="1">
    <citation type="submission" date="2024-10" db="EMBL/GenBank/DDBJ databases">
        <title>The Natural Products Discovery Center: Release of the First 8490 Sequenced Strains for Exploring Actinobacteria Biosynthetic Diversity.</title>
        <authorList>
            <person name="Kalkreuter E."/>
            <person name="Kautsar S.A."/>
            <person name="Yang D."/>
            <person name="Bader C.D."/>
            <person name="Teijaro C.N."/>
            <person name="Fluegel L."/>
            <person name="Davis C.M."/>
            <person name="Simpson J.R."/>
            <person name="Lauterbach L."/>
            <person name="Steele A.D."/>
            <person name="Gui C."/>
            <person name="Meng S."/>
            <person name="Li G."/>
            <person name="Viehrig K."/>
            <person name="Ye F."/>
            <person name="Su P."/>
            <person name="Kiefer A.F."/>
            <person name="Nichols A."/>
            <person name="Cepeda A.J."/>
            <person name="Yan W."/>
            <person name="Fan B."/>
            <person name="Jiang Y."/>
            <person name="Adhikari A."/>
            <person name="Zheng C.-J."/>
            <person name="Schuster L."/>
            <person name="Cowan T.M."/>
            <person name="Smanski M.J."/>
            <person name="Chevrette M.G."/>
            <person name="De Carvalho L.P.S."/>
            <person name="Shen B."/>
        </authorList>
    </citation>
    <scope>NUCLEOTIDE SEQUENCE [LARGE SCALE GENOMIC DNA]</scope>
    <source>
        <strain evidence="8 9">NPDC020602</strain>
    </source>
</reference>
<dbReference type="SUPFAM" id="SSF103473">
    <property type="entry name" value="MFS general substrate transporter"/>
    <property type="match status" value="1"/>
</dbReference>
<feature type="transmembrane region" description="Helical" evidence="7">
    <location>
        <begin position="215"/>
        <end position="238"/>
    </location>
</feature>
<keyword evidence="6 7" id="KW-0472">Membrane</keyword>